<feature type="domain" description="HAT C-terminal dimerisation" evidence="8">
    <location>
        <begin position="82"/>
        <end position="122"/>
    </location>
</feature>
<evidence type="ECO:0000259" key="8">
    <source>
        <dbReference type="Pfam" id="PF05699"/>
    </source>
</evidence>
<dbReference type="AlphaFoldDB" id="A0A914CYW5"/>
<evidence type="ECO:0000256" key="6">
    <source>
        <dbReference type="ARBA" id="ARBA00023242"/>
    </source>
</evidence>
<reference evidence="10" key="1">
    <citation type="submission" date="2022-11" db="UniProtKB">
        <authorList>
            <consortium name="WormBaseParasite"/>
        </authorList>
    </citation>
    <scope>IDENTIFICATION</scope>
</reference>
<evidence type="ECO:0000313" key="9">
    <source>
        <dbReference type="Proteomes" id="UP000887540"/>
    </source>
</evidence>
<dbReference type="Pfam" id="PF02892">
    <property type="entry name" value="zf-BED"/>
    <property type="match status" value="1"/>
</dbReference>
<protein>
    <submittedName>
        <fullName evidence="10">BED-type domain-containing protein</fullName>
    </submittedName>
</protein>
<dbReference type="GO" id="GO:0003677">
    <property type="term" value="F:DNA binding"/>
    <property type="evidence" value="ECO:0007669"/>
    <property type="project" value="UniProtKB-KW"/>
</dbReference>
<dbReference type="GO" id="GO:0005634">
    <property type="term" value="C:nucleus"/>
    <property type="evidence" value="ECO:0007669"/>
    <property type="project" value="UniProtKB-SubCell"/>
</dbReference>
<dbReference type="GO" id="GO:0046983">
    <property type="term" value="F:protein dimerization activity"/>
    <property type="evidence" value="ECO:0007669"/>
    <property type="project" value="InterPro"/>
</dbReference>
<dbReference type="InterPro" id="IPR008906">
    <property type="entry name" value="HATC_C_dom"/>
</dbReference>
<name>A0A914CYW5_9BILA</name>
<evidence type="ECO:0000256" key="4">
    <source>
        <dbReference type="ARBA" id="ARBA00022833"/>
    </source>
</evidence>
<proteinExistence type="predicted"/>
<evidence type="ECO:0000256" key="1">
    <source>
        <dbReference type="ARBA" id="ARBA00004123"/>
    </source>
</evidence>
<accession>A0A914CYW5</accession>
<organism evidence="9 10">
    <name type="scientific">Acrobeloides nanus</name>
    <dbReference type="NCBI Taxonomy" id="290746"/>
    <lineage>
        <taxon>Eukaryota</taxon>
        <taxon>Metazoa</taxon>
        <taxon>Ecdysozoa</taxon>
        <taxon>Nematoda</taxon>
        <taxon>Chromadorea</taxon>
        <taxon>Rhabditida</taxon>
        <taxon>Tylenchina</taxon>
        <taxon>Cephalobomorpha</taxon>
        <taxon>Cephaloboidea</taxon>
        <taxon>Cephalobidae</taxon>
        <taxon>Acrobeloides</taxon>
    </lineage>
</organism>
<keyword evidence="5" id="KW-0238">DNA-binding</keyword>
<evidence type="ECO:0000256" key="3">
    <source>
        <dbReference type="ARBA" id="ARBA00022771"/>
    </source>
</evidence>
<dbReference type="Pfam" id="PF05699">
    <property type="entry name" value="Dimer_Tnp_hAT"/>
    <property type="match status" value="1"/>
</dbReference>
<evidence type="ECO:0000256" key="5">
    <source>
        <dbReference type="ARBA" id="ARBA00023125"/>
    </source>
</evidence>
<keyword evidence="6" id="KW-0539">Nucleus</keyword>
<keyword evidence="9" id="KW-1185">Reference proteome</keyword>
<evidence type="ECO:0000313" key="10">
    <source>
        <dbReference type="WBParaSite" id="ACRNAN_scaffold15837.g7151.t1"/>
    </source>
</evidence>
<keyword evidence="2" id="KW-0479">Metal-binding</keyword>
<evidence type="ECO:0000256" key="2">
    <source>
        <dbReference type="ARBA" id="ARBA00022723"/>
    </source>
</evidence>
<dbReference type="InterPro" id="IPR003656">
    <property type="entry name" value="Znf_BED"/>
</dbReference>
<comment type="subcellular location">
    <subcellularLocation>
        <location evidence="1">Nucleus</location>
    </subcellularLocation>
</comment>
<evidence type="ECO:0000259" key="7">
    <source>
        <dbReference type="Pfam" id="PF02892"/>
    </source>
</evidence>
<keyword evidence="3" id="KW-0863">Zinc-finger</keyword>
<keyword evidence="4" id="KW-0862">Zinc</keyword>
<dbReference type="GO" id="GO:0008270">
    <property type="term" value="F:zinc ion binding"/>
    <property type="evidence" value="ECO:0007669"/>
    <property type="project" value="UniProtKB-KW"/>
</dbReference>
<sequence>MSSIIWKIGLFRKLADNKAECIECKKILDRKDGSTKFLIGHLFSVLHGKSEYAEKYRKLEEETKNPSASQQRIGAFMVNQSTAPATSIASEQIFKVARDVYDYRRSNLKPETAEKLIFLNKALLSINYKY</sequence>
<dbReference type="Proteomes" id="UP000887540">
    <property type="component" value="Unplaced"/>
</dbReference>
<feature type="domain" description="BED-type" evidence="7">
    <location>
        <begin position="11"/>
        <end position="42"/>
    </location>
</feature>
<dbReference type="WBParaSite" id="ACRNAN_scaffold15837.g7151.t1">
    <property type="protein sequence ID" value="ACRNAN_scaffold15837.g7151.t1"/>
    <property type="gene ID" value="ACRNAN_scaffold15837.g7151"/>
</dbReference>